<evidence type="ECO:0000313" key="13">
    <source>
        <dbReference type="Proteomes" id="UP000887567"/>
    </source>
</evidence>
<dbReference type="InterPro" id="IPR036322">
    <property type="entry name" value="WD40_repeat_dom_sf"/>
</dbReference>
<dbReference type="OMA" id="TIMYMEV"/>
<name>A0A913YR06_EXADI</name>
<dbReference type="PANTHER" id="PTHR10856">
    <property type="entry name" value="CORONIN"/>
    <property type="match status" value="1"/>
</dbReference>
<feature type="region of interest" description="Disordered" evidence="10">
    <location>
        <begin position="867"/>
        <end position="888"/>
    </location>
</feature>
<dbReference type="OrthoDB" id="1850764at2759"/>
<keyword evidence="6" id="KW-0009">Actin-binding</keyword>
<dbReference type="FunFam" id="2.130.10.10:FF:000774">
    <property type="entry name" value="Coronin"/>
    <property type="match status" value="1"/>
</dbReference>
<comment type="similarity">
    <text evidence="2 9">Belongs to the WD repeat coronin family.</text>
</comment>
<evidence type="ECO:0000259" key="11">
    <source>
        <dbReference type="SMART" id="SM01166"/>
    </source>
</evidence>
<dbReference type="InterPro" id="IPR019775">
    <property type="entry name" value="WD40_repeat_CS"/>
</dbReference>
<dbReference type="SMART" id="SM01167">
    <property type="entry name" value="DUF1900"/>
    <property type="match status" value="2"/>
</dbReference>
<dbReference type="KEGG" id="epa:110248969"/>
<feature type="repeat" description="WD" evidence="8">
    <location>
        <begin position="76"/>
        <end position="119"/>
    </location>
</feature>
<feature type="compositionally biased region" description="Acidic residues" evidence="10">
    <location>
        <begin position="868"/>
        <end position="888"/>
    </location>
</feature>
<feature type="repeat" description="WD" evidence="8">
    <location>
        <begin position="170"/>
        <end position="202"/>
    </location>
</feature>
<evidence type="ECO:0000256" key="10">
    <source>
        <dbReference type="SAM" id="MobiDB-lite"/>
    </source>
</evidence>
<protein>
    <recommendedName>
        <fullName evidence="9">Coronin</fullName>
    </recommendedName>
</protein>
<organism evidence="12 13">
    <name type="scientific">Exaiptasia diaphana</name>
    <name type="common">Tropical sea anemone</name>
    <name type="synonym">Aiptasia pulchella</name>
    <dbReference type="NCBI Taxonomy" id="2652724"/>
    <lineage>
        <taxon>Eukaryota</taxon>
        <taxon>Metazoa</taxon>
        <taxon>Cnidaria</taxon>
        <taxon>Anthozoa</taxon>
        <taxon>Hexacorallia</taxon>
        <taxon>Actiniaria</taxon>
        <taxon>Aiptasiidae</taxon>
        <taxon>Exaiptasia</taxon>
    </lineage>
</organism>
<feature type="domain" description="DUF1899" evidence="11">
    <location>
        <begin position="427"/>
        <end position="491"/>
    </location>
</feature>
<comment type="subcellular location">
    <subcellularLocation>
        <location evidence="1">Cytoplasm</location>
    </subcellularLocation>
</comment>
<dbReference type="GO" id="GO:0005737">
    <property type="term" value="C:cytoplasm"/>
    <property type="evidence" value="ECO:0007669"/>
    <property type="project" value="UniProtKB-SubCell"/>
</dbReference>
<evidence type="ECO:0000256" key="2">
    <source>
        <dbReference type="ARBA" id="ARBA00009482"/>
    </source>
</evidence>
<evidence type="ECO:0000256" key="4">
    <source>
        <dbReference type="ARBA" id="ARBA00022574"/>
    </source>
</evidence>
<evidence type="ECO:0000256" key="3">
    <source>
        <dbReference type="ARBA" id="ARBA00022490"/>
    </source>
</evidence>
<dbReference type="AlphaFoldDB" id="A0A913YR06"/>
<dbReference type="Pfam" id="PF16300">
    <property type="entry name" value="WD40_4"/>
    <property type="match status" value="1"/>
</dbReference>
<evidence type="ECO:0000256" key="7">
    <source>
        <dbReference type="ARBA" id="ARBA00024838"/>
    </source>
</evidence>
<keyword evidence="4 8" id="KW-0853">WD repeat</keyword>
<feature type="region of interest" description="Disordered" evidence="10">
    <location>
        <begin position="367"/>
        <end position="406"/>
    </location>
</feature>
<dbReference type="Gene3D" id="2.130.10.10">
    <property type="entry name" value="YVTN repeat-like/Quinoprotein amine dehydrogenase"/>
    <property type="match status" value="2"/>
</dbReference>
<dbReference type="SUPFAM" id="SSF50978">
    <property type="entry name" value="WD40 repeat-like"/>
    <property type="match status" value="2"/>
</dbReference>
<evidence type="ECO:0000256" key="9">
    <source>
        <dbReference type="RuleBase" id="RU280818"/>
    </source>
</evidence>
<feature type="repeat" description="WD" evidence="8">
    <location>
        <begin position="550"/>
        <end position="592"/>
    </location>
</feature>
<dbReference type="InterPro" id="IPR015048">
    <property type="entry name" value="DUF1899"/>
</dbReference>
<feature type="repeat" description="WD" evidence="8">
    <location>
        <begin position="593"/>
        <end position="634"/>
    </location>
</feature>
<dbReference type="Pfam" id="PF00400">
    <property type="entry name" value="WD40"/>
    <property type="match status" value="4"/>
</dbReference>
<sequence>MNRFKTSKYRNAGAKPAKRENWYLDLHIGNLKLSCGNHIKASTSQMAFNVDFGGGGSLGVLNLDDIGRRDKAPPYLQCHTDFVSDMDFSPFFDESLLATCSYDCSIKLWKLPKNVCTENVPSSPVSVLPIQPNRVENVIFHPTVSEVLGSSCSKTVTIWDLEKCQQKYELSGHADVVQSFSWKADGSLLATSSKDKKIRIFDPRASTCSGEGSGFSGVKDSRVTWLGHRNQILGTGFSVARQRQIVVWDINNLTLPLETLNVDSNTGILMPFYDPDTDMLLLAGKGDSSIWYYEVKESGNPYLYQVSGEMVDFQSKGIASVPKCGMDVMSCEVMRLLQLTPNAIVPISYIVPRKVIIVTRKKVSLHPSKNTSNECEQKQGLKSIKSTSAEKTPPSKTLELSSTTSQLGEDTVSAKQTVSIVKKTYTSAKTSKFRHIEGIAMHKNNNIENIRNLSMSTFGECDGLLVNDMFVAWLLSGPGGQIAVHPLSKPCRLPDTGLPMIQCGSTVMDFVFDPFNNHRIAAACESGSVSVWDIPKGGLVDIIAEPSIKLKGHHDKPTIVRYHPTASNVLASASADLTIKIWDICTMQCVITLQGHNEQIFSFCWSLDGKHIVSVSRDKKIRLYEPRSSTTCTQMGDGPEGSRGARVFWAGPKSELLVLSGFSRSSERKLIVYNSNNLCEPLQSVSLEVAPSILIPWYDDDTGVVLLSGKGDTVVFGFELSPEPPYIYELSHYRTASPFQAVGFLDKRSIDVRSVEVARGVKLTKTNIELIQFRVPRVKMEYFQDDLYPDTKIKWEPALSSKEWFSGKNNQLKTMSLKPANMESLTDIPKEAPSTKKYDSTRELQDYKSDEQKKEMLVTAMVEKLGNFDEDPLPQDLMEGVEDDEWDD</sequence>
<evidence type="ECO:0000256" key="6">
    <source>
        <dbReference type="ARBA" id="ARBA00023203"/>
    </source>
</evidence>
<reference evidence="12" key="1">
    <citation type="submission" date="2022-11" db="UniProtKB">
        <authorList>
            <consortium name="EnsemblMetazoa"/>
        </authorList>
    </citation>
    <scope>IDENTIFICATION</scope>
</reference>
<feature type="domain" description="DUF1899" evidence="11">
    <location>
        <begin position="3"/>
        <end position="67"/>
    </location>
</feature>
<dbReference type="EnsemblMetazoa" id="XM_028662139.1">
    <property type="protein sequence ID" value="XP_028517940.1"/>
    <property type="gene ID" value="LOC110248969"/>
</dbReference>
<proteinExistence type="inferred from homology"/>
<keyword evidence="5 9" id="KW-0677">Repeat</keyword>
<accession>A0A913YR06</accession>
<dbReference type="InterPro" id="IPR015505">
    <property type="entry name" value="Coronin"/>
</dbReference>
<dbReference type="PROSITE" id="PS50294">
    <property type="entry name" value="WD_REPEATS_REGION"/>
    <property type="match status" value="3"/>
</dbReference>
<dbReference type="PANTHER" id="PTHR10856:SF20">
    <property type="entry name" value="CORONIN-7"/>
    <property type="match status" value="1"/>
</dbReference>
<dbReference type="RefSeq" id="XP_028517940.1">
    <property type="nucleotide sequence ID" value="XM_028662139.1"/>
</dbReference>
<dbReference type="InterPro" id="IPR015943">
    <property type="entry name" value="WD40/YVTN_repeat-like_dom_sf"/>
</dbReference>
<dbReference type="PROSITE" id="PS00678">
    <property type="entry name" value="WD_REPEATS_1"/>
    <property type="match status" value="1"/>
</dbReference>
<evidence type="ECO:0000256" key="5">
    <source>
        <dbReference type="ARBA" id="ARBA00022737"/>
    </source>
</evidence>
<dbReference type="Proteomes" id="UP000887567">
    <property type="component" value="Unplaced"/>
</dbReference>
<dbReference type="Pfam" id="PF08953">
    <property type="entry name" value="DUF1899"/>
    <property type="match status" value="2"/>
</dbReference>
<dbReference type="SMART" id="SM00320">
    <property type="entry name" value="WD40"/>
    <property type="match status" value="6"/>
</dbReference>
<feature type="compositionally biased region" description="Polar residues" evidence="10">
    <location>
        <begin position="384"/>
        <end position="406"/>
    </location>
</feature>
<keyword evidence="3" id="KW-0963">Cytoplasm</keyword>
<evidence type="ECO:0000313" key="12">
    <source>
        <dbReference type="EnsemblMetazoa" id="XP_028517940.1"/>
    </source>
</evidence>
<evidence type="ECO:0000256" key="8">
    <source>
        <dbReference type="PROSITE-ProRule" id="PRU00221"/>
    </source>
</evidence>
<dbReference type="PROSITE" id="PS50082">
    <property type="entry name" value="WD_REPEATS_2"/>
    <property type="match status" value="4"/>
</dbReference>
<dbReference type="FunFam" id="2.130.10.10:FF:000076">
    <property type="entry name" value="Coronin"/>
    <property type="match status" value="1"/>
</dbReference>
<dbReference type="GO" id="GO:0030036">
    <property type="term" value="P:actin cytoskeleton organization"/>
    <property type="evidence" value="ECO:0007669"/>
    <property type="project" value="UniProtKB-ARBA"/>
</dbReference>
<dbReference type="InterPro" id="IPR001680">
    <property type="entry name" value="WD40_rpt"/>
</dbReference>
<dbReference type="GO" id="GO:0003779">
    <property type="term" value="F:actin binding"/>
    <property type="evidence" value="ECO:0007669"/>
    <property type="project" value="UniProtKB-KW"/>
</dbReference>
<dbReference type="GeneID" id="110248969"/>
<evidence type="ECO:0000256" key="1">
    <source>
        <dbReference type="ARBA" id="ARBA00004496"/>
    </source>
</evidence>
<keyword evidence="13" id="KW-1185">Reference proteome</keyword>
<comment type="function">
    <text evidence="7">F-actin regulator involved in anterograde Golgi to endosome transport: upon ubiquitination via 'Lys-33'-linked ubiquitin chains by the BCR(KLHL20) E3 ubiquitin ligase complex, interacts with EPS15 and localizes to the trans-Golgi network, where it promotes actin polymerization, thereby facilitating post-Golgi trafficking. May play a role in the maintenance of the Golgi apparatus morphology.</text>
</comment>
<dbReference type="SMART" id="SM01166">
    <property type="entry name" value="DUF1899"/>
    <property type="match status" value="2"/>
</dbReference>